<dbReference type="RefSeq" id="WP_215617087.1">
    <property type="nucleotide sequence ID" value="NZ_JADOER010000004.1"/>
</dbReference>
<protein>
    <recommendedName>
        <fullName evidence="3">NERD domain-containing protein</fullName>
    </recommendedName>
</protein>
<dbReference type="EMBL" id="JADOER010000004">
    <property type="protein sequence ID" value="MBT9311188.1"/>
    <property type="molecule type" value="Genomic_DNA"/>
</dbReference>
<reference evidence="1 2" key="1">
    <citation type="journal article" date="2021" name="Mar. Drugs">
        <title>Genome Reduction and Secondary Metabolism of the Marine Sponge-Associated Cyanobacterium Leptothoe.</title>
        <authorList>
            <person name="Konstantinou D."/>
            <person name="Popin R.V."/>
            <person name="Fewer D.P."/>
            <person name="Sivonen K."/>
            <person name="Gkelis S."/>
        </authorList>
    </citation>
    <scope>NUCLEOTIDE SEQUENCE [LARGE SCALE GENOMIC DNA]</scope>
    <source>
        <strain evidence="1 2">TAU-MAC 1615</strain>
    </source>
</reference>
<proteinExistence type="predicted"/>
<evidence type="ECO:0008006" key="3">
    <source>
        <dbReference type="Google" id="ProtNLM"/>
    </source>
</evidence>
<name>A0ABS5Y104_9CYAN</name>
<comment type="caution">
    <text evidence="1">The sequence shown here is derived from an EMBL/GenBank/DDBJ whole genome shotgun (WGS) entry which is preliminary data.</text>
</comment>
<evidence type="ECO:0000313" key="2">
    <source>
        <dbReference type="Proteomes" id="UP001196661"/>
    </source>
</evidence>
<accession>A0ABS5Y104</accession>
<gene>
    <name evidence="1" type="ORF">IXB28_03130</name>
</gene>
<keyword evidence="2" id="KW-1185">Reference proteome</keyword>
<organism evidence="1 2">
    <name type="scientific">Leptothoe kymatousa TAU-MAC 1615</name>
    <dbReference type="NCBI Taxonomy" id="2364775"/>
    <lineage>
        <taxon>Bacteria</taxon>
        <taxon>Bacillati</taxon>
        <taxon>Cyanobacteriota</taxon>
        <taxon>Cyanophyceae</taxon>
        <taxon>Nodosilineales</taxon>
        <taxon>Cymatolegaceae</taxon>
        <taxon>Leptothoe</taxon>
        <taxon>Leptothoe kymatousa</taxon>
    </lineage>
</organism>
<sequence length="194" mass="22819">MTNLKSFLDFCKAVQPQSQKDIQRFFEGVVYFPYDKELLLQSFLYLNLSDYFPNFTDLLLFEKALDGSSTHDSKCDFIFLTEQQKIALVETKYIDTDQSGATAKKRRNHHRNKVFAQVKTLKQKIVEKHSLSPELIDCYVFTTEDLSGRAEIDIASKYILIQELEKWTKKVKAIDFDCFIFLVYRLETKTFNVY</sequence>
<evidence type="ECO:0000313" key="1">
    <source>
        <dbReference type="EMBL" id="MBT9311188.1"/>
    </source>
</evidence>
<dbReference type="Proteomes" id="UP001196661">
    <property type="component" value="Unassembled WGS sequence"/>
</dbReference>